<accession>A0A9D2LVU4</accession>
<evidence type="ECO:0000313" key="7">
    <source>
        <dbReference type="Proteomes" id="UP000823842"/>
    </source>
</evidence>
<dbReference type="CDD" id="cd05466">
    <property type="entry name" value="PBP2_LTTR_substrate"/>
    <property type="match status" value="1"/>
</dbReference>
<evidence type="ECO:0000256" key="1">
    <source>
        <dbReference type="ARBA" id="ARBA00009437"/>
    </source>
</evidence>
<keyword evidence="3" id="KW-0238">DNA-binding</keyword>
<name>A0A9D2LVU4_9FIRM</name>
<dbReference type="InterPro" id="IPR005119">
    <property type="entry name" value="LysR_subst-bd"/>
</dbReference>
<sequence length="310" mass="35920">MNLADIETFLTIVDTKSITKTAELLFLSQPTVSHRLRALENELGFPLIIRKKGHKQVELTPKGTEFITIAERWISLWKETQSLLMNQEQKLLVIGCTDSLSTALLAPLYRQILKDDHRMDLHIRTHQSSELYNLLNNHDIDIGFVYHHLHYKNIISERIYEEKLYLVQSAAPAVPKPLVHTDELDASRELFLSWDNNFQIWHDRWLAASSRPHIAVDTITLLGRLWQDPSNWMIAPESAIIEVSRYRPVYVSRLINQPPNRVCYKITHKNPKLTNERAVAQFEEILETYLEKRKVSIPIGEIFGGQIAAE</sequence>
<dbReference type="GO" id="GO:0000976">
    <property type="term" value="F:transcription cis-regulatory region binding"/>
    <property type="evidence" value="ECO:0007669"/>
    <property type="project" value="TreeGrafter"/>
</dbReference>
<proteinExistence type="inferred from homology"/>
<dbReference type="AlphaFoldDB" id="A0A9D2LVU4"/>
<dbReference type="Gene3D" id="3.40.190.10">
    <property type="entry name" value="Periplasmic binding protein-like II"/>
    <property type="match status" value="2"/>
</dbReference>
<evidence type="ECO:0000313" key="6">
    <source>
        <dbReference type="EMBL" id="HJB30041.1"/>
    </source>
</evidence>
<dbReference type="PANTHER" id="PTHR30126:SF40">
    <property type="entry name" value="HTH-TYPE TRANSCRIPTIONAL REGULATOR GLTR"/>
    <property type="match status" value="1"/>
</dbReference>
<evidence type="ECO:0000256" key="3">
    <source>
        <dbReference type="ARBA" id="ARBA00023125"/>
    </source>
</evidence>
<dbReference type="Proteomes" id="UP000823842">
    <property type="component" value="Unassembled WGS sequence"/>
</dbReference>
<keyword evidence="4" id="KW-0804">Transcription</keyword>
<organism evidence="6 7">
    <name type="scientific">Candidatus Blautia faecavium</name>
    <dbReference type="NCBI Taxonomy" id="2838487"/>
    <lineage>
        <taxon>Bacteria</taxon>
        <taxon>Bacillati</taxon>
        <taxon>Bacillota</taxon>
        <taxon>Clostridia</taxon>
        <taxon>Lachnospirales</taxon>
        <taxon>Lachnospiraceae</taxon>
        <taxon>Blautia</taxon>
    </lineage>
</organism>
<dbReference type="InterPro" id="IPR036390">
    <property type="entry name" value="WH_DNA-bd_sf"/>
</dbReference>
<dbReference type="InterPro" id="IPR000847">
    <property type="entry name" value="LysR_HTH_N"/>
</dbReference>
<gene>
    <name evidence="6" type="ORF">IAA06_14805</name>
</gene>
<evidence type="ECO:0000259" key="5">
    <source>
        <dbReference type="PROSITE" id="PS50931"/>
    </source>
</evidence>
<dbReference type="PANTHER" id="PTHR30126">
    <property type="entry name" value="HTH-TYPE TRANSCRIPTIONAL REGULATOR"/>
    <property type="match status" value="1"/>
</dbReference>
<keyword evidence="2" id="KW-0805">Transcription regulation</keyword>
<reference evidence="6" key="1">
    <citation type="journal article" date="2021" name="PeerJ">
        <title>Extensive microbial diversity within the chicken gut microbiome revealed by metagenomics and culture.</title>
        <authorList>
            <person name="Gilroy R."/>
            <person name="Ravi A."/>
            <person name="Getino M."/>
            <person name="Pursley I."/>
            <person name="Horton D.L."/>
            <person name="Alikhan N.F."/>
            <person name="Baker D."/>
            <person name="Gharbi K."/>
            <person name="Hall N."/>
            <person name="Watson M."/>
            <person name="Adriaenssens E.M."/>
            <person name="Foster-Nyarko E."/>
            <person name="Jarju S."/>
            <person name="Secka A."/>
            <person name="Antonio M."/>
            <person name="Oren A."/>
            <person name="Chaudhuri R.R."/>
            <person name="La Ragione R."/>
            <person name="Hildebrand F."/>
            <person name="Pallen M.J."/>
        </authorList>
    </citation>
    <scope>NUCLEOTIDE SEQUENCE</scope>
    <source>
        <strain evidence="6">ChiSjej1B19-5720</strain>
    </source>
</reference>
<dbReference type="GO" id="GO:0003700">
    <property type="term" value="F:DNA-binding transcription factor activity"/>
    <property type="evidence" value="ECO:0007669"/>
    <property type="project" value="InterPro"/>
</dbReference>
<evidence type="ECO:0000256" key="4">
    <source>
        <dbReference type="ARBA" id="ARBA00023163"/>
    </source>
</evidence>
<dbReference type="Pfam" id="PF03466">
    <property type="entry name" value="LysR_substrate"/>
    <property type="match status" value="1"/>
</dbReference>
<dbReference type="PROSITE" id="PS50931">
    <property type="entry name" value="HTH_LYSR"/>
    <property type="match status" value="1"/>
</dbReference>
<dbReference type="Gene3D" id="1.10.10.10">
    <property type="entry name" value="Winged helix-like DNA-binding domain superfamily/Winged helix DNA-binding domain"/>
    <property type="match status" value="1"/>
</dbReference>
<reference evidence="6" key="2">
    <citation type="submission" date="2021-04" db="EMBL/GenBank/DDBJ databases">
        <authorList>
            <person name="Gilroy R."/>
        </authorList>
    </citation>
    <scope>NUCLEOTIDE SEQUENCE</scope>
    <source>
        <strain evidence="6">ChiSjej1B19-5720</strain>
    </source>
</reference>
<dbReference type="PRINTS" id="PR00039">
    <property type="entry name" value="HTHLYSR"/>
</dbReference>
<dbReference type="SUPFAM" id="SSF46785">
    <property type="entry name" value="Winged helix' DNA-binding domain"/>
    <property type="match status" value="1"/>
</dbReference>
<feature type="domain" description="HTH lysR-type" evidence="5">
    <location>
        <begin position="1"/>
        <end position="60"/>
    </location>
</feature>
<comment type="caution">
    <text evidence="6">The sequence shown here is derived from an EMBL/GenBank/DDBJ whole genome shotgun (WGS) entry which is preliminary data.</text>
</comment>
<dbReference type="InterPro" id="IPR036388">
    <property type="entry name" value="WH-like_DNA-bd_sf"/>
</dbReference>
<dbReference type="EMBL" id="DWYZ01000284">
    <property type="protein sequence ID" value="HJB30041.1"/>
    <property type="molecule type" value="Genomic_DNA"/>
</dbReference>
<dbReference type="Pfam" id="PF00126">
    <property type="entry name" value="HTH_1"/>
    <property type="match status" value="1"/>
</dbReference>
<comment type="similarity">
    <text evidence="1">Belongs to the LysR transcriptional regulatory family.</text>
</comment>
<protein>
    <submittedName>
        <fullName evidence="6">LysR family transcriptional regulator</fullName>
    </submittedName>
</protein>
<evidence type="ECO:0000256" key="2">
    <source>
        <dbReference type="ARBA" id="ARBA00023015"/>
    </source>
</evidence>
<dbReference type="SUPFAM" id="SSF53850">
    <property type="entry name" value="Periplasmic binding protein-like II"/>
    <property type="match status" value="1"/>
</dbReference>